<evidence type="ECO:0000313" key="3">
    <source>
        <dbReference type="Proteomes" id="UP000000600"/>
    </source>
</evidence>
<dbReference type="HOGENOM" id="CLU_3369542_0_0_1"/>
<accession>A0E6I5</accession>
<dbReference type="GeneID" id="5044084"/>
<reference evidence="2 3" key="1">
    <citation type="journal article" date="2006" name="Nature">
        <title>Global trends of whole-genome duplications revealed by the ciliate Paramecium tetraurelia.</title>
        <authorList>
            <consortium name="Genoscope"/>
            <person name="Aury J.-M."/>
            <person name="Jaillon O."/>
            <person name="Duret L."/>
            <person name="Noel B."/>
            <person name="Jubin C."/>
            <person name="Porcel B.M."/>
            <person name="Segurens B."/>
            <person name="Daubin V."/>
            <person name="Anthouard V."/>
            <person name="Aiach N."/>
            <person name="Arnaiz O."/>
            <person name="Billaut A."/>
            <person name="Beisson J."/>
            <person name="Blanc I."/>
            <person name="Bouhouche K."/>
            <person name="Camara F."/>
            <person name="Duharcourt S."/>
            <person name="Guigo R."/>
            <person name="Gogendeau D."/>
            <person name="Katinka M."/>
            <person name="Keller A.-M."/>
            <person name="Kissmehl R."/>
            <person name="Klotz C."/>
            <person name="Koll F."/>
            <person name="Le Moue A."/>
            <person name="Lepere C."/>
            <person name="Malinsky S."/>
            <person name="Nowacki M."/>
            <person name="Nowak J.K."/>
            <person name="Plattner H."/>
            <person name="Poulain J."/>
            <person name="Ruiz F."/>
            <person name="Serrano V."/>
            <person name="Zagulski M."/>
            <person name="Dessen P."/>
            <person name="Betermier M."/>
            <person name="Weissenbach J."/>
            <person name="Scarpelli C."/>
            <person name="Schachter V."/>
            <person name="Sperling L."/>
            <person name="Meyer E."/>
            <person name="Cohen J."/>
            <person name="Wincker P."/>
        </authorList>
    </citation>
    <scope>NUCLEOTIDE SEQUENCE [LARGE SCALE GENOMIC DNA]</scope>
    <source>
        <strain evidence="2 3">Stock d4-2</strain>
    </source>
</reference>
<keyword evidence="1" id="KW-0732">Signal</keyword>
<feature type="chain" id="PRO_5012655155" evidence="1">
    <location>
        <begin position="16"/>
        <end position="35"/>
    </location>
</feature>
<keyword evidence="3" id="KW-1185">Reference proteome</keyword>
<dbReference type="AlphaFoldDB" id="A0E6I5"/>
<gene>
    <name evidence="2" type="ORF">GSPATT00003767001</name>
</gene>
<dbReference type="EMBL" id="CT868660">
    <property type="protein sequence ID" value="CAK90902.1"/>
    <property type="molecule type" value="Genomic_DNA"/>
</dbReference>
<evidence type="ECO:0000313" key="2">
    <source>
        <dbReference type="EMBL" id="CAK90902.1"/>
    </source>
</evidence>
<feature type="signal peptide" evidence="1">
    <location>
        <begin position="1"/>
        <end position="15"/>
    </location>
</feature>
<name>A0E6I5_PARTE</name>
<dbReference type="InParanoid" id="A0E6I5"/>
<protein>
    <submittedName>
        <fullName evidence="2">Uncharacterized protein</fullName>
    </submittedName>
</protein>
<proteinExistence type="predicted"/>
<evidence type="ECO:0000256" key="1">
    <source>
        <dbReference type="SAM" id="SignalP"/>
    </source>
</evidence>
<dbReference type="RefSeq" id="XP_001458299.1">
    <property type="nucleotide sequence ID" value="XM_001458262.1"/>
</dbReference>
<dbReference type="Proteomes" id="UP000000600">
    <property type="component" value="Unassembled WGS sequence"/>
</dbReference>
<organism evidence="2 3">
    <name type="scientific">Paramecium tetraurelia</name>
    <dbReference type="NCBI Taxonomy" id="5888"/>
    <lineage>
        <taxon>Eukaryota</taxon>
        <taxon>Sar</taxon>
        <taxon>Alveolata</taxon>
        <taxon>Ciliophora</taxon>
        <taxon>Intramacronucleata</taxon>
        <taxon>Oligohymenophorea</taxon>
        <taxon>Peniculida</taxon>
        <taxon>Parameciidae</taxon>
        <taxon>Paramecium</taxon>
    </lineage>
</organism>
<dbReference type="KEGG" id="ptm:GSPATT00003767001"/>
<sequence>MKVLSMLWLIIKLDLLQLPIDSRSGLYCTDVAQGY</sequence>